<sequence length="138" mass="16175">MENSNHTICYFSDETVTLDDAAMTSLFEKSSTFNNENNIYGIFLHIAGKYLQILEGHKEVIDPLYARIREDDRHNNIYEVFNKRTEHLIFKEYNSKFSIVKSAGDLADINKYLESNRYDSRCDKLARLLTPFLMFSDI</sequence>
<gene>
    <name evidence="2" type="ORF">BST92_01910</name>
</gene>
<dbReference type="OrthoDB" id="1122028at2"/>
<keyword evidence="3" id="KW-1185">Reference proteome</keyword>
<feature type="domain" description="BLUF" evidence="1">
    <location>
        <begin position="5"/>
        <end position="96"/>
    </location>
</feature>
<dbReference type="InterPro" id="IPR007024">
    <property type="entry name" value="BLUF_domain"/>
</dbReference>
<evidence type="ECO:0000313" key="2">
    <source>
        <dbReference type="EMBL" id="PQJ30756.1"/>
    </source>
</evidence>
<dbReference type="GO" id="GO:0071949">
    <property type="term" value="F:FAD binding"/>
    <property type="evidence" value="ECO:0007669"/>
    <property type="project" value="InterPro"/>
</dbReference>
<dbReference type="SMART" id="SM01034">
    <property type="entry name" value="BLUF"/>
    <property type="match status" value="1"/>
</dbReference>
<dbReference type="AlphaFoldDB" id="A0A2S7U6X9"/>
<name>A0A2S7U6X9_9FLAO</name>
<protein>
    <recommendedName>
        <fullName evidence="1">BLUF domain-containing protein</fullName>
    </recommendedName>
</protein>
<proteinExistence type="predicted"/>
<dbReference type="Proteomes" id="UP000239747">
    <property type="component" value="Unassembled WGS sequence"/>
</dbReference>
<dbReference type="RefSeq" id="WP_105069933.1">
    <property type="nucleotide sequence ID" value="NZ_MTPW01000001.1"/>
</dbReference>
<reference evidence="2 3" key="1">
    <citation type="submission" date="2017-01" db="EMBL/GenBank/DDBJ databases">
        <title>Trade-off between light-utilization and light-protection in marine flavobacteria.</title>
        <authorList>
            <person name="Kumagai Y."/>
            <person name="Yoshizawa S."/>
            <person name="Kogure K."/>
            <person name="Iwasaki W."/>
        </authorList>
    </citation>
    <scope>NUCLEOTIDE SEQUENCE [LARGE SCALE GENOMIC DNA]</scope>
    <source>
        <strain evidence="2 3">KCTC 32109</strain>
    </source>
</reference>
<dbReference type="GO" id="GO:0009882">
    <property type="term" value="F:blue light photoreceptor activity"/>
    <property type="evidence" value="ECO:0007669"/>
    <property type="project" value="InterPro"/>
</dbReference>
<accession>A0A2S7U6X9</accession>
<dbReference type="Pfam" id="PF04940">
    <property type="entry name" value="BLUF"/>
    <property type="match status" value="1"/>
</dbReference>
<organism evidence="2 3">
    <name type="scientific">Nonlabens arenilitoris</name>
    <dbReference type="NCBI Taxonomy" id="1217969"/>
    <lineage>
        <taxon>Bacteria</taxon>
        <taxon>Pseudomonadati</taxon>
        <taxon>Bacteroidota</taxon>
        <taxon>Flavobacteriia</taxon>
        <taxon>Flavobacteriales</taxon>
        <taxon>Flavobacteriaceae</taxon>
        <taxon>Nonlabens</taxon>
    </lineage>
</organism>
<evidence type="ECO:0000313" key="3">
    <source>
        <dbReference type="Proteomes" id="UP000239747"/>
    </source>
</evidence>
<dbReference type="InterPro" id="IPR036046">
    <property type="entry name" value="Acylphosphatase-like_dom_sf"/>
</dbReference>
<dbReference type="EMBL" id="MTPW01000001">
    <property type="protein sequence ID" value="PQJ30756.1"/>
    <property type="molecule type" value="Genomic_DNA"/>
</dbReference>
<dbReference type="SUPFAM" id="SSF54975">
    <property type="entry name" value="Acylphosphatase/BLUF domain-like"/>
    <property type="match status" value="1"/>
</dbReference>
<evidence type="ECO:0000259" key="1">
    <source>
        <dbReference type="PROSITE" id="PS50925"/>
    </source>
</evidence>
<dbReference type="PROSITE" id="PS50925">
    <property type="entry name" value="BLUF"/>
    <property type="match status" value="1"/>
</dbReference>
<dbReference type="Gene3D" id="3.30.70.100">
    <property type="match status" value="1"/>
</dbReference>
<comment type="caution">
    <text evidence="2">The sequence shown here is derived from an EMBL/GenBank/DDBJ whole genome shotgun (WGS) entry which is preliminary data.</text>
</comment>